<reference evidence="8" key="1">
    <citation type="journal article" date="2014" name="Int. J. Syst. Evol. Microbiol.">
        <title>Complete genome sequence of Corynebacterium casei LMG S-19264T (=DSM 44701T), isolated from a smear-ripened cheese.</title>
        <authorList>
            <consortium name="US DOE Joint Genome Institute (JGI-PGF)"/>
            <person name="Walter F."/>
            <person name="Albersmeier A."/>
            <person name="Kalinowski J."/>
            <person name="Ruckert C."/>
        </authorList>
    </citation>
    <scope>NUCLEOTIDE SEQUENCE</scope>
    <source>
        <strain evidence="8">JCM 31740</strain>
    </source>
</reference>
<reference evidence="9" key="2">
    <citation type="submission" date="2018-04" db="EMBL/GenBank/DDBJ databases">
        <title>Complete genome sequence of Sulfodiicoccus acidiphilus strain HS-1.</title>
        <authorList>
            <person name="Sakai H.D."/>
            <person name="Kurosawa N."/>
        </authorList>
    </citation>
    <scope>NUCLEOTIDE SEQUENCE [LARGE SCALE GENOMIC DNA]</scope>
    <source>
        <strain evidence="9">HS-1</strain>
    </source>
</reference>
<feature type="domain" description="ABC transmembrane type-2" evidence="6">
    <location>
        <begin position="101"/>
        <end position="329"/>
    </location>
</feature>
<dbReference type="PANTHER" id="PTHR43027:SF1">
    <property type="entry name" value="DOXORUBICIN RESISTANCE ABC TRANSPORTER PERMEASE PROTEIN DRRC-RELATED"/>
    <property type="match status" value="1"/>
</dbReference>
<dbReference type="EMBL" id="AP018553">
    <property type="protein sequence ID" value="BBD73075.1"/>
    <property type="molecule type" value="Genomic_DNA"/>
</dbReference>
<keyword evidence="4 5" id="KW-0472">Membrane</keyword>
<evidence type="ECO:0000256" key="4">
    <source>
        <dbReference type="ARBA" id="ARBA00023136"/>
    </source>
</evidence>
<dbReference type="KEGG" id="sacd:HS1genome_1464"/>
<evidence type="ECO:0000313" key="8">
    <source>
        <dbReference type="EMBL" id="GGU04078.1"/>
    </source>
</evidence>
<feature type="transmembrane region" description="Helical" evidence="5">
    <location>
        <begin position="136"/>
        <end position="162"/>
    </location>
</feature>
<feature type="transmembrane region" description="Helical" evidence="5">
    <location>
        <begin position="183"/>
        <end position="211"/>
    </location>
</feature>
<evidence type="ECO:0000256" key="1">
    <source>
        <dbReference type="ARBA" id="ARBA00004141"/>
    </source>
</evidence>
<comment type="subcellular location">
    <subcellularLocation>
        <location evidence="1">Membrane</location>
        <topology evidence="1">Multi-pass membrane protein</topology>
    </subcellularLocation>
</comment>
<dbReference type="InterPro" id="IPR013525">
    <property type="entry name" value="ABC2_TM"/>
</dbReference>
<dbReference type="EMBL" id="BMQS01000027">
    <property type="protein sequence ID" value="GGU04078.1"/>
    <property type="molecule type" value="Genomic_DNA"/>
</dbReference>
<dbReference type="InterPro" id="IPR047817">
    <property type="entry name" value="ABC2_TM_bact-type"/>
</dbReference>
<dbReference type="Proteomes" id="UP000276741">
    <property type="component" value="Chromosome"/>
</dbReference>
<dbReference type="RefSeq" id="WP_126450238.1">
    <property type="nucleotide sequence ID" value="NZ_AP018553.1"/>
</dbReference>
<keyword evidence="2 5" id="KW-0812">Transmembrane</keyword>
<sequence>MRRVLLTTWAVLKDNLSNRFTLFWVVLFPLVLTVLFALIFGGASVHYVVFVYGVDAPRVASYLNGSGLFVATVSNESVQALRHGYLYVYLENQSALRILYPPQDGSLVKPLAALVEQSLASDSLAVAASPGGHYTYYSYLIAGIVGVISLSNGVFGVVGVVSGYYRDGLVERLGASPLENWEWVLSLMTYEVVIVLLSSAVILAVGLTLGFVPAVDLPFVGVLVLGTLMFSGLGAVIYGLTPKDKVFVAEGAANVLVFLLMFVSNAFYPVSQFPYFLRLVATYSPVSIVNDVVRDLILYQQAPAPWQFGAIAVLTLAFVGAGSRLLTLREAP</sequence>
<keyword evidence="9" id="KW-1185">Reference proteome</keyword>
<dbReference type="PANTHER" id="PTHR43027">
    <property type="entry name" value="DOXORUBICIN RESISTANCE ABC TRANSPORTER PERMEASE PROTEIN DRRC-RELATED"/>
    <property type="match status" value="1"/>
</dbReference>
<evidence type="ECO:0000256" key="2">
    <source>
        <dbReference type="ARBA" id="ARBA00022692"/>
    </source>
</evidence>
<feature type="transmembrane region" description="Helical" evidence="5">
    <location>
        <begin position="217"/>
        <end position="240"/>
    </location>
</feature>
<dbReference type="Proteomes" id="UP000616143">
    <property type="component" value="Unassembled WGS sequence"/>
</dbReference>
<name>A0A348B4H3_9CREN</name>
<dbReference type="Pfam" id="PF01061">
    <property type="entry name" value="ABC2_membrane"/>
    <property type="match status" value="1"/>
</dbReference>
<keyword evidence="3 5" id="KW-1133">Transmembrane helix</keyword>
<feature type="transmembrane region" description="Helical" evidence="5">
    <location>
        <begin position="247"/>
        <end position="268"/>
    </location>
</feature>
<evidence type="ECO:0000256" key="5">
    <source>
        <dbReference type="SAM" id="Phobius"/>
    </source>
</evidence>
<proteinExistence type="predicted"/>
<gene>
    <name evidence="8" type="ORF">GCM10007116_21100</name>
    <name evidence="7" type="ORF">HS1genome_1464</name>
</gene>
<dbReference type="GO" id="GO:0016020">
    <property type="term" value="C:membrane"/>
    <property type="evidence" value="ECO:0007669"/>
    <property type="project" value="UniProtKB-SubCell"/>
</dbReference>
<reference evidence="8" key="4">
    <citation type="submission" date="2020-09" db="EMBL/GenBank/DDBJ databases">
        <authorList>
            <person name="Sun Q."/>
            <person name="Ohkuma M."/>
        </authorList>
    </citation>
    <scope>NUCLEOTIDE SEQUENCE</scope>
    <source>
        <strain evidence="8">JCM 31740</strain>
    </source>
</reference>
<accession>A0A348B4H3</accession>
<feature type="transmembrane region" description="Helical" evidence="5">
    <location>
        <begin position="306"/>
        <end position="326"/>
    </location>
</feature>
<dbReference type="OrthoDB" id="37087at2157"/>
<dbReference type="AlphaFoldDB" id="A0A348B4H3"/>
<dbReference type="InterPro" id="IPR052902">
    <property type="entry name" value="ABC-2_transporter"/>
</dbReference>
<feature type="transmembrane region" description="Helical" evidence="5">
    <location>
        <begin position="21"/>
        <end position="49"/>
    </location>
</feature>
<dbReference type="GO" id="GO:0140359">
    <property type="term" value="F:ABC-type transporter activity"/>
    <property type="evidence" value="ECO:0007669"/>
    <property type="project" value="InterPro"/>
</dbReference>
<reference evidence="7" key="3">
    <citation type="journal article" date="2019" name="BMC Res. Notes">
        <title>Complete genome sequence of the Sulfodiicoccus acidiphilus strain HS-1T, the first crenarchaeon that lacks polB3, isolated from an acidic hot spring in Ohwaku-dani, Hakone, Japan.</title>
        <authorList>
            <person name="Sakai H.D."/>
            <person name="Kurosawa N."/>
        </authorList>
    </citation>
    <scope>NUCLEOTIDE SEQUENCE</scope>
    <source>
        <strain evidence="7">HS-1</strain>
    </source>
</reference>
<dbReference type="PROSITE" id="PS51012">
    <property type="entry name" value="ABC_TM2"/>
    <property type="match status" value="1"/>
</dbReference>
<protein>
    <submittedName>
        <fullName evidence="7">ABC transporter</fullName>
    </submittedName>
</protein>
<evidence type="ECO:0000313" key="7">
    <source>
        <dbReference type="EMBL" id="BBD73075.1"/>
    </source>
</evidence>
<evidence type="ECO:0000259" key="6">
    <source>
        <dbReference type="PROSITE" id="PS51012"/>
    </source>
</evidence>
<evidence type="ECO:0000256" key="3">
    <source>
        <dbReference type="ARBA" id="ARBA00022989"/>
    </source>
</evidence>
<organism evidence="7 9">
    <name type="scientific">Sulfodiicoccus acidiphilus</name>
    <dbReference type="NCBI Taxonomy" id="1670455"/>
    <lineage>
        <taxon>Archaea</taxon>
        <taxon>Thermoproteota</taxon>
        <taxon>Thermoprotei</taxon>
        <taxon>Sulfolobales</taxon>
        <taxon>Sulfolobaceae</taxon>
        <taxon>Sulfodiicoccus</taxon>
    </lineage>
</organism>
<dbReference type="GeneID" id="38666974"/>
<evidence type="ECO:0000313" key="9">
    <source>
        <dbReference type="Proteomes" id="UP000276741"/>
    </source>
</evidence>